<keyword evidence="3" id="KW-0479">Metal-binding</keyword>
<dbReference type="PANTHER" id="PTHR14155">
    <property type="entry name" value="RING FINGER DOMAIN-CONTAINING"/>
    <property type="match status" value="1"/>
</dbReference>
<sequence>MGSPRDENTKQNAASSIMMHQELTSSPLPNPKSQSYLPRFYLLIDPILCSGSRHTAFPIPLLHFFAFLSLFASYLICDSCPRRNFGPSVLLGFAVYAHHWQLLSAVPAVQNHLVGAETMSTLGFGSLSPAAAAPAPAPAAVEDTSSHWAPHGAALTAFVVGINVLVIVLIFFFFCRFFSRKGEDDSASDGADDPLPVASPWASRRRRRREAPAARALDDVASALPVYVYSSSADDAVGGGKTKAPTECAVCIVELRDGDSARRLPRCGHRFHADCVGAWLRLHATCPLCRASVVVPAAGGESARNAKDDVGVGADCPV</sequence>
<protein>
    <recommendedName>
        <fullName evidence="2">RING-type E3 ubiquitin transferase</fullName>
        <ecNumber evidence="2">2.3.2.27</ecNumber>
    </recommendedName>
</protein>
<accession>A0A8T0UAK7</accession>
<dbReference type="InterPro" id="IPR013083">
    <property type="entry name" value="Znf_RING/FYVE/PHD"/>
</dbReference>
<keyword evidence="9" id="KW-0472">Membrane</keyword>
<feature type="domain" description="RING-type" evidence="10">
    <location>
        <begin position="248"/>
        <end position="290"/>
    </location>
</feature>
<feature type="transmembrane region" description="Helical" evidence="9">
    <location>
        <begin position="153"/>
        <end position="174"/>
    </location>
</feature>
<comment type="caution">
    <text evidence="11">The sequence shown here is derived from an EMBL/GenBank/DDBJ whole genome shotgun (WGS) entry which is preliminary data.</text>
</comment>
<name>A0A8T0UAK7_PANVG</name>
<proteinExistence type="inferred from homology"/>
<comment type="similarity">
    <text evidence="6">Belongs to the RING-type zinc finger family. ATL subfamily.</text>
</comment>
<dbReference type="GO" id="GO:0061630">
    <property type="term" value="F:ubiquitin protein ligase activity"/>
    <property type="evidence" value="ECO:0007669"/>
    <property type="project" value="UniProtKB-EC"/>
</dbReference>
<dbReference type="InterPro" id="IPR053238">
    <property type="entry name" value="RING-H2_zinc_finger"/>
</dbReference>
<dbReference type="PROSITE" id="PS50089">
    <property type="entry name" value="ZF_RING_2"/>
    <property type="match status" value="1"/>
</dbReference>
<evidence type="ECO:0000256" key="8">
    <source>
        <dbReference type="SAM" id="MobiDB-lite"/>
    </source>
</evidence>
<organism evidence="11 12">
    <name type="scientific">Panicum virgatum</name>
    <name type="common">Blackwell switchgrass</name>
    <dbReference type="NCBI Taxonomy" id="38727"/>
    <lineage>
        <taxon>Eukaryota</taxon>
        <taxon>Viridiplantae</taxon>
        <taxon>Streptophyta</taxon>
        <taxon>Embryophyta</taxon>
        <taxon>Tracheophyta</taxon>
        <taxon>Spermatophyta</taxon>
        <taxon>Magnoliopsida</taxon>
        <taxon>Liliopsida</taxon>
        <taxon>Poales</taxon>
        <taxon>Poaceae</taxon>
        <taxon>PACMAD clade</taxon>
        <taxon>Panicoideae</taxon>
        <taxon>Panicodae</taxon>
        <taxon>Paniceae</taxon>
        <taxon>Panicinae</taxon>
        <taxon>Panicum</taxon>
        <taxon>Panicum sect. Hiantes</taxon>
    </lineage>
</organism>
<feature type="transmembrane region" description="Helical" evidence="9">
    <location>
        <begin position="57"/>
        <end position="77"/>
    </location>
</feature>
<keyword evidence="4 7" id="KW-0863">Zinc-finger</keyword>
<keyword evidence="5" id="KW-0862">Zinc</keyword>
<dbReference type="InterPro" id="IPR001841">
    <property type="entry name" value="Znf_RING"/>
</dbReference>
<dbReference type="PANTHER" id="PTHR14155:SF634">
    <property type="entry name" value="RING-TYPE DOMAIN-CONTAINING PROTEIN"/>
    <property type="match status" value="1"/>
</dbReference>
<keyword evidence="9" id="KW-1133">Transmembrane helix</keyword>
<gene>
    <name evidence="11" type="ORF">PVAP13_3NG145600</name>
</gene>
<dbReference type="CDD" id="cd16461">
    <property type="entry name" value="RING-H2_EL5-like"/>
    <property type="match status" value="1"/>
</dbReference>
<dbReference type="GO" id="GO:0008270">
    <property type="term" value="F:zinc ion binding"/>
    <property type="evidence" value="ECO:0007669"/>
    <property type="project" value="UniProtKB-KW"/>
</dbReference>
<evidence type="ECO:0000256" key="6">
    <source>
        <dbReference type="ARBA" id="ARBA00024209"/>
    </source>
</evidence>
<feature type="transmembrane region" description="Helical" evidence="9">
    <location>
        <begin position="89"/>
        <end position="109"/>
    </location>
</feature>
<dbReference type="Proteomes" id="UP000823388">
    <property type="component" value="Chromosome 3N"/>
</dbReference>
<evidence type="ECO:0000256" key="1">
    <source>
        <dbReference type="ARBA" id="ARBA00000900"/>
    </source>
</evidence>
<evidence type="ECO:0000256" key="2">
    <source>
        <dbReference type="ARBA" id="ARBA00012483"/>
    </source>
</evidence>
<keyword evidence="12" id="KW-1185">Reference proteome</keyword>
<dbReference type="SUPFAM" id="SSF57850">
    <property type="entry name" value="RING/U-box"/>
    <property type="match status" value="1"/>
</dbReference>
<dbReference type="SMART" id="SM00184">
    <property type="entry name" value="RING"/>
    <property type="match status" value="1"/>
</dbReference>
<evidence type="ECO:0000256" key="9">
    <source>
        <dbReference type="SAM" id="Phobius"/>
    </source>
</evidence>
<dbReference type="AlphaFoldDB" id="A0A8T0UAK7"/>
<comment type="catalytic activity">
    <reaction evidence="1">
        <text>S-ubiquitinyl-[E2 ubiquitin-conjugating enzyme]-L-cysteine + [acceptor protein]-L-lysine = [E2 ubiquitin-conjugating enzyme]-L-cysteine + N(6)-ubiquitinyl-[acceptor protein]-L-lysine.</text>
        <dbReference type="EC" id="2.3.2.27"/>
    </reaction>
</comment>
<evidence type="ECO:0000256" key="3">
    <source>
        <dbReference type="ARBA" id="ARBA00022723"/>
    </source>
</evidence>
<evidence type="ECO:0000256" key="5">
    <source>
        <dbReference type="ARBA" id="ARBA00022833"/>
    </source>
</evidence>
<reference evidence="11 12" key="1">
    <citation type="submission" date="2020-05" db="EMBL/GenBank/DDBJ databases">
        <title>WGS assembly of Panicum virgatum.</title>
        <authorList>
            <person name="Lovell J.T."/>
            <person name="Jenkins J."/>
            <person name="Shu S."/>
            <person name="Juenger T.E."/>
            <person name="Schmutz J."/>
        </authorList>
    </citation>
    <scope>NUCLEOTIDE SEQUENCE [LARGE SCALE GENOMIC DNA]</scope>
    <source>
        <strain evidence="12">cv. AP13</strain>
    </source>
</reference>
<evidence type="ECO:0000313" key="11">
    <source>
        <dbReference type="EMBL" id="KAG2619810.1"/>
    </source>
</evidence>
<keyword evidence="9" id="KW-0812">Transmembrane</keyword>
<dbReference type="Pfam" id="PF13639">
    <property type="entry name" value="zf-RING_2"/>
    <property type="match status" value="1"/>
</dbReference>
<dbReference type="EMBL" id="CM029042">
    <property type="protein sequence ID" value="KAG2619810.1"/>
    <property type="molecule type" value="Genomic_DNA"/>
</dbReference>
<dbReference type="EC" id="2.3.2.27" evidence="2"/>
<evidence type="ECO:0000313" key="12">
    <source>
        <dbReference type="Proteomes" id="UP000823388"/>
    </source>
</evidence>
<evidence type="ECO:0000256" key="7">
    <source>
        <dbReference type="PROSITE-ProRule" id="PRU00175"/>
    </source>
</evidence>
<dbReference type="OrthoDB" id="8062037at2759"/>
<evidence type="ECO:0000259" key="10">
    <source>
        <dbReference type="PROSITE" id="PS50089"/>
    </source>
</evidence>
<dbReference type="Gene3D" id="3.30.40.10">
    <property type="entry name" value="Zinc/RING finger domain, C3HC4 (zinc finger)"/>
    <property type="match status" value="1"/>
</dbReference>
<feature type="region of interest" description="Disordered" evidence="8">
    <location>
        <begin position="183"/>
        <end position="206"/>
    </location>
</feature>
<evidence type="ECO:0000256" key="4">
    <source>
        <dbReference type="ARBA" id="ARBA00022771"/>
    </source>
</evidence>